<name>A0A2T7EXY4_9POAL</name>
<dbReference type="AlphaFoldDB" id="A0A2T7EXY4"/>
<gene>
    <name evidence="2" type="ORF">GQ55_2G414500</name>
</gene>
<feature type="compositionally biased region" description="Low complexity" evidence="1">
    <location>
        <begin position="43"/>
        <end position="52"/>
    </location>
</feature>
<dbReference type="Gramene" id="PUZ72685">
    <property type="protein sequence ID" value="PUZ72685"/>
    <property type="gene ID" value="GQ55_2G414500"/>
</dbReference>
<dbReference type="Proteomes" id="UP000244336">
    <property type="component" value="Chromosome 2"/>
</dbReference>
<feature type="region of interest" description="Disordered" evidence="1">
    <location>
        <begin position="22"/>
        <end position="76"/>
    </location>
</feature>
<keyword evidence="3" id="KW-1185">Reference proteome</keyword>
<reference evidence="2 3" key="1">
    <citation type="submission" date="2018-04" db="EMBL/GenBank/DDBJ databases">
        <title>WGS assembly of Panicum hallii var. hallii HAL2.</title>
        <authorList>
            <person name="Lovell J."/>
            <person name="Jenkins J."/>
            <person name="Lowry D."/>
            <person name="Mamidi S."/>
            <person name="Sreedasyam A."/>
            <person name="Weng X."/>
            <person name="Barry K."/>
            <person name="Bonette J."/>
            <person name="Campitelli B."/>
            <person name="Daum C."/>
            <person name="Gordon S."/>
            <person name="Gould B."/>
            <person name="Lipzen A."/>
            <person name="MacQueen A."/>
            <person name="Palacio-Mejia J."/>
            <person name="Plott C."/>
            <person name="Shakirov E."/>
            <person name="Shu S."/>
            <person name="Yoshinaga Y."/>
            <person name="Zane M."/>
            <person name="Rokhsar D."/>
            <person name="Grimwood J."/>
            <person name="Schmutz J."/>
            <person name="Juenger T."/>
        </authorList>
    </citation>
    <scope>NUCLEOTIDE SEQUENCE [LARGE SCALE GENOMIC DNA]</scope>
    <source>
        <strain evidence="3">cv. HAL2</strain>
    </source>
</reference>
<evidence type="ECO:0000256" key="1">
    <source>
        <dbReference type="SAM" id="MobiDB-lite"/>
    </source>
</evidence>
<sequence length="133" mass="14275">MEISISGAAAAAAAESRLLLGAQDGPDEAGAGAGEAEARAARTRAAAASAPRRSSHRTCGWLPLPFSPRNEDTEPVPVRKVLDAKHLKRLREERRRQSSLGLRPSSSLYSVKLMYLVSRTSGNRLPTLDSTMH</sequence>
<organism evidence="2 3">
    <name type="scientific">Panicum hallii var. hallii</name>
    <dbReference type="NCBI Taxonomy" id="1504633"/>
    <lineage>
        <taxon>Eukaryota</taxon>
        <taxon>Viridiplantae</taxon>
        <taxon>Streptophyta</taxon>
        <taxon>Embryophyta</taxon>
        <taxon>Tracheophyta</taxon>
        <taxon>Spermatophyta</taxon>
        <taxon>Magnoliopsida</taxon>
        <taxon>Liliopsida</taxon>
        <taxon>Poales</taxon>
        <taxon>Poaceae</taxon>
        <taxon>PACMAD clade</taxon>
        <taxon>Panicoideae</taxon>
        <taxon>Panicodae</taxon>
        <taxon>Paniceae</taxon>
        <taxon>Panicinae</taxon>
        <taxon>Panicum</taxon>
        <taxon>Panicum sect. Panicum</taxon>
    </lineage>
</organism>
<proteinExistence type="predicted"/>
<protein>
    <submittedName>
        <fullName evidence="2">Uncharacterized protein</fullName>
    </submittedName>
</protein>
<evidence type="ECO:0000313" key="2">
    <source>
        <dbReference type="EMBL" id="PUZ72685.1"/>
    </source>
</evidence>
<evidence type="ECO:0000313" key="3">
    <source>
        <dbReference type="Proteomes" id="UP000244336"/>
    </source>
</evidence>
<accession>A0A2T7EXY4</accession>
<dbReference type="EMBL" id="CM009750">
    <property type="protein sequence ID" value="PUZ72685.1"/>
    <property type="molecule type" value="Genomic_DNA"/>
</dbReference>